<sequence>MAKQFFLHIEAPLKRFCSVPDAGHVTMLDQKEKFNDVILDILEQI</sequence>
<organism evidence="1 2">
    <name type="scientific">Paenibacillus residui</name>
    <dbReference type="NCBI Taxonomy" id="629724"/>
    <lineage>
        <taxon>Bacteria</taxon>
        <taxon>Bacillati</taxon>
        <taxon>Bacillota</taxon>
        <taxon>Bacilli</taxon>
        <taxon>Bacillales</taxon>
        <taxon>Paenibacillaceae</taxon>
        <taxon>Paenibacillus</taxon>
    </lineage>
</organism>
<name>A0ABW3DD68_9BACL</name>
<dbReference type="Gene3D" id="3.40.50.1820">
    <property type="entry name" value="alpha/beta hydrolase"/>
    <property type="match status" value="1"/>
</dbReference>
<comment type="caution">
    <text evidence="1">The sequence shown here is derived from an EMBL/GenBank/DDBJ whole genome shotgun (WGS) entry which is preliminary data.</text>
</comment>
<dbReference type="InterPro" id="IPR029058">
    <property type="entry name" value="AB_hydrolase_fold"/>
</dbReference>
<dbReference type="Proteomes" id="UP001597120">
    <property type="component" value="Unassembled WGS sequence"/>
</dbReference>
<reference evidence="2" key="1">
    <citation type="journal article" date="2019" name="Int. J. Syst. Evol. Microbiol.">
        <title>The Global Catalogue of Microorganisms (GCM) 10K type strain sequencing project: providing services to taxonomists for standard genome sequencing and annotation.</title>
        <authorList>
            <consortium name="The Broad Institute Genomics Platform"/>
            <consortium name="The Broad Institute Genome Sequencing Center for Infectious Disease"/>
            <person name="Wu L."/>
            <person name="Ma J."/>
        </authorList>
    </citation>
    <scope>NUCLEOTIDE SEQUENCE [LARGE SCALE GENOMIC DNA]</scope>
    <source>
        <strain evidence="2">CCUG 57263</strain>
    </source>
</reference>
<dbReference type="RefSeq" id="WP_379290460.1">
    <property type="nucleotide sequence ID" value="NZ_JBHTIU010000081.1"/>
</dbReference>
<keyword evidence="1" id="KW-0378">Hydrolase</keyword>
<evidence type="ECO:0000313" key="1">
    <source>
        <dbReference type="EMBL" id="MFD0871433.1"/>
    </source>
</evidence>
<gene>
    <name evidence="1" type="ORF">ACFQ03_20035</name>
</gene>
<dbReference type="EMBL" id="JBHTIU010000081">
    <property type="protein sequence ID" value="MFD0871433.1"/>
    <property type="molecule type" value="Genomic_DNA"/>
</dbReference>
<proteinExistence type="predicted"/>
<evidence type="ECO:0000313" key="2">
    <source>
        <dbReference type="Proteomes" id="UP001597120"/>
    </source>
</evidence>
<accession>A0ABW3DD68</accession>
<protein>
    <submittedName>
        <fullName evidence="1">Alpha/beta fold hydrolase</fullName>
    </submittedName>
</protein>
<dbReference type="SUPFAM" id="SSF53474">
    <property type="entry name" value="alpha/beta-Hydrolases"/>
    <property type="match status" value="1"/>
</dbReference>
<dbReference type="GO" id="GO:0016787">
    <property type="term" value="F:hydrolase activity"/>
    <property type="evidence" value="ECO:0007669"/>
    <property type="project" value="UniProtKB-KW"/>
</dbReference>
<keyword evidence="2" id="KW-1185">Reference proteome</keyword>